<dbReference type="Proteomes" id="UP000625682">
    <property type="component" value="Unassembled WGS sequence"/>
</dbReference>
<reference evidence="2" key="2">
    <citation type="submission" date="2020-09" db="EMBL/GenBank/DDBJ databases">
        <authorList>
            <person name="Sun Q."/>
            <person name="Zhou Y."/>
        </authorList>
    </citation>
    <scope>NUCLEOTIDE SEQUENCE</scope>
    <source>
        <strain evidence="2">CGMCC 4.7272</strain>
    </source>
</reference>
<keyword evidence="1" id="KW-0472">Membrane</keyword>
<feature type="transmembrane region" description="Helical" evidence="1">
    <location>
        <begin position="73"/>
        <end position="93"/>
    </location>
</feature>
<accession>A0A917KJH0</accession>
<keyword evidence="1" id="KW-0812">Transmembrane</keyword>
<dbReference type="RefSeq" id="WP_189146073.1">
    <property type="nucleotide sequence ID" value="NZ_BAABER010000021.1"/>
</dbReference>
<sequence length="205" mass="22112">MNQRPLSPGLVRRWTELGRELEFSQLELLRKQAEGWRNGLIGLTALITVLAALKGRDDLSKLPSPWQTVASSLLGTAFLLLVVGTLLAVRASFGKPGEETFIYGRSLRSWTLTEVGRVRRAIYLSVTAFALGMTLVAAAVGVSWTHTEDPATDLVKVATTTGDFCGQLVSYAPSNVTLLPTTGDTTKPLVLRTADVRKITPATAC</sequence>
<feature type="transmembrane region" description="Helical" evidence="1">
    <location>
        <begin position="35"/>
        <end position="53"/>
    </location>
</feature>
<keyword evidence="3" id="KW-1185">Reference proteome</keyword>
<keyword evidence="1" id="KW-1133">Transmembrane helix</keyword>
<name>A0A917KJH0_9ACTN</name>
<evidence type="ECO:0000313" key="2">
    <source>
        <dbReference type="EMBL" id="GGJ16664.1"/>
    </source>
</evidence>
<evidence type="ECO:0000256" key="1">
    <source>
        <dbReference type="SAM" id="Phobius"/>
    </source>
</evidence>
<dbReference type="EMBL" id="BMMU01000002">
    <property type="protein sequence ID" value="GGJ16664.1"/>
    <property type="molecule type" value="Genomic_DNA"/>
</dbReference>
<protein>
    <submittedName>
        <fullName evidence="2">Uncharacterized protein</fullName>
    </submittedName>
</protein>
<comment type="caution">
    <text evidence="2">The sequence shown here is derived from an EMBL/GenBank/DDBJ whole genome shotgun (WGS) entry which is preliminary data.</text>
</comment>
<proteinExistence type="predicted"/>
<feature type="transmembrane region" description="Helical" evidence="1">
    <location>
        <begin position="121"/>
        <end position="144"/>
    </location>
</feature>
<gene>
    <name evidence="2" type="ORF">GCM10012282_11000</name>
</gene>
<evidence type="ECO:0000313" key="3">
    <source>
        <dbReference type="Proteomes" id="UP000625682"/>
    </source>
</evidence>
<reference evidence="2" key="1">
    <citation type="journal article" date="2014" name="Int. J. Syst. Evol. Microbiol.">
        <title>Complete genome sequence of Corynebacterium casei LMG S-19264T (=DSM 44701T), isolated from a smear-ripened cheese.</title>
        <authorList>
            <consortium name="US DOE Joint Genome Institute (JGI-PGF)"/>
            <person name="Walter F."/>
            <person name="Albersmeier A."/>
            <person name="Kalinowski J."/>
            <person name="Ruckert C."/>
        </authorList>
    </citation>
    <scope>NUCLEOTIDE SEQUENCE</scope>
    <source>
        <strain evidence="2">CGMCC 4.7272</strain>
    </source>
</reference>
<organism evidence="2 3">
    <name type="scientific">Streptomyces lacrimifluminis</name>
    <dbReference type="NCBI Taxonomy" id="1500077"/>
    <lineage>
        <taxon>Bacteria</taxon>
        <taxon>Bacillati</taxon>
        <taxon>Actinomycetota</taxon>
        <taxon>Actinomycetes</taxon>
        <taxon>Kitasatosporales</taxon>
        <taxon>Streptomycetaceae</taxon>
        <taxon>Streptomyces</taxon>
    </lineage>
</organism>
<dbReference type="AlphaFoldDB" id="A0A917KJH0"/>